<evidence type="ECO:0000256" key="2">
    <source>
        <dbReference type="ARBA" id="ARBA00023125"/>
    </source>
</evidence>
<dbReference type="SUPFAM" id="SSF48452">
    <property type="entry name" value="TPR-like"/>
    <property type="match status" value="1"/>
</dbReference>
<dbReference type="PROSITE" id="PS50043">
    <property type="entry name" value="HTH_LUXR_2"/>
    <property type="match status" value="1"/>
</dbReference>
<dbReference type="InterPro" id="IPR000792">
    <property type="entry name" value="Tscrpt_reg_LuxR_C"/>
</dbReference>
<dbReference type="PROSITE" id="PS00622">
    <property type="entry name" value="HTH_LUXR_1"/>
    <property type="match status" value="1"/>
</dbReference>
<name>A0ABQ2IGW4_9PSEU</name>
<dbReference type="InterPro" id="IPR036388">
    <property type="entry name" value="WH-like_DNA-bd_sf"/>
</dbReference>
<gene>
    <name evidence="5" type="ORF">GCM10011609_58440</name>
</gene>
<keyword evidence="1" id="KW-0805">Transcription regulation</keyword>
<dbReference type="EMBL" id="BMNC01000009">
    <property type="protein sequence ID" value="GGN10855.1"/>
    <property type="molecule type" value="Genomic_DNA"/>
</dbReference>
<dbReference type="PANTHER" id="PTHR44688">
    <property type="entry name" value="DNA-BINDING TRANSCRIPTIONAL ACTIVATOR DEVR_DOSR"/>
    <property type="match status" value="1"/>
</dbReference>
<protein>
    <recommendedName>
        <fullName evidence="4">HTH luxR-type domain-containing protein</fullName>
    </recommendedName>
</protein>
<dbReference type="PRINTS" id="PR00038">
    <property type="entry name" value="HTHLUXR"/>
</dbReference>
<dbReference type="Gene3D" id="1.10.10.10">
    <property type="entry name" value="Winged helix-like DNA-binding domain superfamily/Winged helix DNA-binding domain"/>
    <property type="match status" value="1"/>
</dbReference>
<comment type="caution">
    <text evidence="5">The sequence shown here is derived from an EMBL/GenBank/DDBJ whole genome shotgun (WGS) entry which is preliminary data.</text>
</comment>
<sequence length="409" mass="44062">MTNSGLLDELRRTRFELVRNGRWHEADRLAGEAVAGGLEPGALAYLPGSPGPCRTSVFRAVQAANRGTGRAEAVASARHAEQVDDGTFWQAVTVLIHAGENALAHRRWTAATGVSRDVHDLLGGRIMVLRGDPRAAVRLLTRGVRPRLRVVAAAWLVQALTEAGELDRARAVLESARPVAEHPDSAELHFARGRLLLAEGRSAVALDEFLECGRLLAAWGVVNPAVLPWRSSAALAAADTGDLVLARICADKDLVAARRWGAPRGIGLALHASALARGDDVQLEEAITFLTAGEALRARHDLAQLLLARGEIGRARKHTRYLREAASCPQWTRAADALASRLLRKDGEAALSDQERRIALLARAGRSNREIAAELGLVLRTVEFHLTAVYRKMGVAGRPGLRRAFVPSA</sequence>
<reference evidence="6" key="1">
    <citation type="journal article" date="2019" name="Int. J. Syst. Evol. Microbiol.">
        <title>The Global Catalogue of Microorganisms (GCM) 10K type strain sequencing project: providing services to taxonomists for standard genome sequencing and annotation.</title>
        <authorList>
            <consortium name="The Broad Institute Genomics Platform"/>
            <consortium name="The Broad Institute Genome Sequencing Center for Infectious Disease"/>
            <person name="Wu L."/>
            <person name="Ma J."/>
        </authorList>
    </citation>
    <scope>NUCLEOTIDE SEQUENCE [LARGE SCALE GENOMIC DNA]</scope>
    <source>
        <strain evidence="6">CGMCC 4.7319</strain>
    </source>
</reference>
<evidence type="ECO:0000256" key="3">
    <source>
        <dbReference type="ARBA" id="ARBA00023163"/>
    </source>
</evidence>
<evidence type="ECO:0000256" key="1">
    <source>
        <dbReference type="ARBA" id="ARBA00023015"/>
    </source>
</evidence>
<proteinExistence type="predicted"/>
<accession>A0ABQ2IGW4</accession>
<evidence type="ECO:0000313" key="5">
    <source>
        <dbReference type="EMBL" id="GGN10855.1"/>
    </source>
</evidence>
<keyword evidence="3" id="KW-0804">Transcription</keyword>
<dbReference type="PANTHER" id="PTHR44688:SF16">
    <property type="entry name" value="DNA-BINDING TRANSCRIPTIONAL ACTIVATOR DEVR_DOSR"/>
    <property type="match status" value="1"/>
</dbReference>
<dbReference type="InterPro" id="IPR011990">
    <property type="entry name" value="TPR-like_helical_dom_sf"/>
</dbReference>
<feature type="domain" description="HTH luxR-type" evidence="4">
    <location>
        <begin position="344"/>
        <end position="409"/>
    </location>
</feature>
<dbReference type="CDD" id="cd06170">
    <property type="entry name" value="LuxR_C_like"/>
    <property type="match status" value="1"/>
</dbReference>
<dbReference type="Proteomes" id="UP000597656">
    <property type="component" value="Unassembled WGS sequence"/>
</dbReference>
<dbReference type="Gene3D" id="1.25.40.10">
    <property type="entry name" value="Tetratricopeptide repeat domain"/>
    <property type="match status" value="1"/>
</dbReference>
<evidence type="ECO:0000259" key="4">
    <source>
        <dbReference type="PROSITE" id="PS50043"/>
    </source>
</evidence>
<dbReference type="InterPro" id="IPR016032">
    <property type="entry name" value="Sig_transdc_resp-reg_C-effctor"/>
</dbReference>
<dbReference type="Pfam" id="PF00196">
    <property type="entry name" value="GerE"/>
    <property type="match status" value="1"/>
</dbReference>
<dbReference type="SUPFAM" id="SSF46894">
    <property type="entry name" value="C-terminal effector domain of the bipartite response regulators"/>
    <property type="match status" value="1"/>
</dbReference>
<dbReference type="SMART" id="SM00421">
    <property type="entry name" value="HTH_LUXR"/>
    <property type="match status" value="1"/>
</dbReference>
<dbReference type="RefSeq" id="WP_189158046.1">
    <property type="nucleotide sequence ID" value="NZ_BMNC01000009.1"/>
</dbReference>
<keyword evidence="6" id="KW-1185">Reference proteome</keyword>
<keyword evidence="2" id="KW-0238">DNA-binding</keyword>
<evidence type="ECO:0000313" key="6">
    <source>
        <dbReference type="Proteomes" id="UP000597656"/>
    </source>
</evidence>
<organism evidence="5 6">
    <name type="scientific">Lentzea pudingi</name>
    <dbReference type="NCBI Taxonomy" id="1789439"/>
    <lineage>
        <taxon>Bacteria</taxon>
        <taxon>Bacillati</taxon>
        <taxon>Actinomycetota</taxon>
        <taxon>Actinomycetes</taxon>
        <taxon>Pseudonocardiales</taxon>
        <taxon>Pseudonocardiaceae</taxon>
        <taxon>Lentzea</taxon>
    </lineage>
</organism>